<comment type="function">
    <text evidence="1">General (non sugar-specific) component of the phosphoenolpyruvate-dependent sugar phosphotransferase system (sugar PTS). This major carbohydrate active-transport system catalyzes the phosphorylation of incoming sugar substrates concomitantly with their translocation across the cell membrane. The phosphoryl group from phosphoenolpyruvate (PEP) is transferred to the phosphoryl carrier protein HPr by enzyme I. Phospho-HPr then transfers it to the PTS EIIA domain.</text>
</comment>
<dbReference type="RefSeq" id="WP_298385811.1">
    <property type="nucleotide sequence ID" value="NZ_JBFSHR010000035.1"/>
</dbReference>
<dbReference type="PRINTS" id="PR00107">
    <property type="entry name" value="PHOSPHOCPHPR"/>
</dbReference>
<keyword evidence="8" id="KW-1185">Reference proteome</keyword>
<dbReference type="InterPro" id="IPR050399">
    <property type="entry name" value="HPr"/>
</dbReference>
<dbReference type="InterPro" id="IPR001020">
    <property type="entry name" value="PTS_HPr_His_P_site"/>
</dbReference>
<evidence type="ECO:0000313" key="8">
    <source>
        <dbReference type="Proteomes" id="UP001560267"/>
    </source>
</evidence>
<protein>
    <recommendedName>
        <fullName evidence="3">Phosphocarrier protein HPr</fullName>
    </recommendedName>
</protein>
<dbReference type="PANTHER" id="PTHR33705:SF2">
    <property type="entry name" value="PHOSPHOCARRIER PROTEIN NPR"/>
    <property type="match status" value="1"/>
</dbReference>
<reference evidence="7 8" key="1">
    <citation type="submission" date="2024-07" db="EMBL/GenBank/DDBJ databases">
        <title>Draft Genome Sequence of Ferrimicrobium acidiphilum Strain YE2023, Isolated from a Pulp of Bioleach Reactor.</title>
        <authorList>
            <person name="Elkina Y.A."/>
            <person name="Bulaeva A.G."/>
            <person name="Beletsky A.V."/>
            <person name="Mardanov A.V."/>
        </authorList>
    </citation>
    <scope>NUCLEOTIDE SEQUENCE [LARGE SCALE GENOMIC DNA]</scope>
    <source>
        <strain evidence="7 8">YE2023</strain>
    </source>
</reference>
<feature type="domain" description="HPr" evidence="6">
    <location>
        <begin position="1"/>
        <end position="81"/>
    </location>
</feature>
<dbReference type="PROSITE" id="PS51350">
    <property type="entry name" value="PTS_HPR_DOM"/>
    <property type="match status" value="1"/>
</dbReference>
<organism evidence="7 8">
    <name type="scientific">Ferrimicrobium acidiphilum</name>
    <dbReference type="NCBI Taxonomy" id="121039"/>
    <lineage>
        <taxon>Bacteria</taxon>
        <taxon>Bacillati</taxon>
        <taxon>Actinomycetota</taxon>
        <taxon>Acidimicrobiia</taxon>
        <taxon>Acidimicrobiales</taxon>
        <taxon>Acidimicrobiaceae</taxon>
        <taxon>Ferrimicrobium</taxon>
    </lineage>
</organism>
<dbReference type="CDD" id="cd00367">
    <property type="entry name" value="PTS-HPr_like"/>
    <property type="match status" value="1"/>
</dbReference>
<dbReference type="EMBL" id="JBFSHR010000035">
    <property type="protein sequence ID" value="MEX6430072.1"/>
    <property type="molecule type" value="Genomic_DNA"/>
</dbReference>
<name>A0ABV3Y3C5_9ACTN</name>
<comment type="caution">
    <text evidence="7">The sequence shown here is derived from an EMBL/GenBank/DDBJ whole genome shotgun (WGS) entry which is preliminary data.</text>
</comment>
<accession>A0ABV3Y3C5</accession>
<dbReference type="Gene3D" id="3.30.1340.10">
    <property type="entry name" value="HPr-like"/>
    <property type="match status" value="1"/>
</dbReference>
<dbReference type="InterPro" id="IPR035895">
    <property type="entry name" value="HPr-like_sf"/>
</dbReference>
<dbReference type="SUPFAM" id="SSF55594">
    <property type="entry name" value="HPr-like"/>
    <property type="match status" value="1"/>
</dbReference>
<keyword evidence="4" id="KW-0963">Cytoplasm</keyword>
<gene>
    <name evidence="7" type="ORF">AB6A68_09520</name>
</gene>
<dbReference type="PROSITE" id="PS00369">
    <property type="entry name" value="PTS_HPR_HIS"/>
    <property type="match status" value="1"/>
</dbReference>
<sequence>MRAIDPSGLHARPAARLVKTMNAAGVTGTVAKGERVADLHSILEILALGIDRGDIVELELSEGEAEVLERLQDIFEVVEPA</sequence>
<evidence type="ECO:0000313" key="7">
    <source>
        <dbReference type="EMBL" id="MEX6430072.1"/>
    </source>
</evidence>
<keyword evidence="5" id="KW-0598">Phosphotransferase system</keyword>
<dbReference type="InterPro" id="IPR000032">
    <property type="entry name" value="HPr-like"/>
</dbReference>
<dbReference type="PANTHER" id="PTHR33705">
    <property type="entry name" value="PHOSPHOCARRIER PROTEIN HPR"/>
    <property type="match status" value="1"/>
</dbReference>
<evidence type="ECO:0000256" key="5">
    <source>
        <dbReference type="ARBA" id="ARBA00022683"/>
    </source>
</evidence>
<dbReference type="Proteomes" id="UP001560267">
    <property type="component" value="Unassembled WGS sequence"/>
</dbReference>
<evidence type="ECO:0000256" key="3">
    <source>
        <dbReference type="ARBA" id="ARBA00020422"/>
    </source>
</evidence>
<comment type="subcellular location">
    <subcellularLocation>
        <location evidence="2">Cytoplasm</location>
    </subcellularLocation>
</comment>
<evidence type="ECO:0000256" key="2">
    <source>
        <dbReference type="ARBA" id="ARBA00004496"/>
    </source>
</evidence>
<dbReference type="Pfam" id="PF00381">
    <property type="entry name" value="PTS-HPr"/>
    <property type="match status" value="1"/>
</dbReference>
<proteinExistence type="predicted"/>
<evidence type="ECO:0000259" key="6">
    <source>
        <dbReference type="PROSITE" id="PS51350"/>
    </source>
</evidence>
<evidence type="ECO:0000256" key="1">
    <source>
        <dbReference type="ARBA" id="ARBA00003681"/>
    </source>
</evidence>
<dbReference type="NCBIfam" id="TIGR01003">
    <property type="entry name" value="PTS_HPr_family"/>
    <property type="match status" value="1"/>
</dbReference>
<evidence type="ECO:0000256" key="4">
    <source>
        <dbReference type="ARBA" id="ARBA00022490"/>
    </source>
</evidence>